<name>A0AA47MRK7_MERPO</name>
<dbReference type="Proteomes" id="UP001174136">
    <property type="component" value="Unassembled WGS sequence"/>
</dbReference>
<protein>
    <submittedName>
        <fullName evidence="2">Protein piccolo</fullName>
    </submittedName>
</protein>
<evidence type="ECO:0000313" key="2">
    <source>
        <dbReference type="EMBL" id="KAK0145358.1"/>
    </source>
</evidence>
<proteinExistence type="predicted"/>
<dbReference type="GO" id="GO:0098982">
    <property type="term" value="C:GABA-ergic synapse"/>
    <property type="evidence" value="ECO:0007669"/>
    <property type="project" value="TreeGrafter"/>
</dbReference>
<dbReference type="GO" id="GO:1904071">
    <property type="term" value="P:presynaptic active zone assembly"/>
    <property type="evidence" value="ECO:0007669"/>
    <property type="project" value="TreeGrafter"/>
</dbReference>
<feature type="region of interest" description="Disordered" evidence="1">
    <location>
        <begin position="1"/>
        <end position="20"/>
    </location>
</feature>
<dbReference type="InterPro" id="IPR052098">
    <property type="entry name" value="Presynaptic_Scaffold_Bsn/Pclo"/>
</dbReference>
<evidence type="ECO:0000313" key="3">
    <source>
        <dbReference type="Proteomes" id="UP001174136"/>
    </source>
</evidence>
<dbReference type="PANTHER" id="PTHR14113:SF6">
    <property type="entry name" value="PROTEIN PICCOLO"/>
    <property type="match status" value="1"/>
</dbReference>
<organism evidence="2 3">
    <name type="scientific">Merluccius polli</name>
    <name type="common">Benguela hake</name>
    <name type="synonym">Merluccius cadenati</name>
    <dbReference type="NCBI Taxonomy" id="89951"/>
    <lineage>
        <taxon>Eukaryota</taxon>
        <taxon>Metazoa</taxon>
        <taxon>Chordata</taxon>
        <taxon>Craniata</taxon>
        <taxon>Vertebrata</taxon>
        <taxon>Euteleostomi</taxon>
        <taxon>Actinopterygii</taxon>
        <taxon>Neopterygii</taxon>
        <taxon>Teleostei</taxon>
        <taxon>Neoteleostei</taxon>
        <taxon>Acanthomorphata</taxon>
        <taxon>Zeiogadaria</taxon>
        <taxon>Gadariae</taxon>
        <taxon>Gadiformes</taxon>
        <taxon>Gadoidei</taxon>
        <taxon>Merlucciidae</taxon>
        <taxon>Merluccius</taxon>
    </lineage>
</organism>
<comment type="caution">
    <text evidence="2">The sequence shown here is derived from an EMBL/GenBank/DDBJ whole genome shotgun (WGS) entry which is preliminary data.</text>
</comment>
<sequence length="399" mass="42643">MSHMYSSSISTSGQPPENLPSRVTQVVTTEVQRTTVSVVHERLPQVIPPSVTITIQPDITKVQALQKHNGKMIYPSDVIDLRTMKVGVNMTDNCMDLTPTQSRRQSFSSDSSGRQITAVQPEIVNLSPEITPATTLSVVTDSITIVTCTATIASYSTPAEKPLDLQGSVTSMPLPLATCKTFEPLAQIVYRPVNSQPVAPFSTLASVVQDTPMNLSFGAITAPGERQTSVSISNGYPIISLEATGAMDLSNYKPMRAIVALSSTSPGVVTTVVEDDASPVDLTAGRRSVCCDVIYKLPFTGSCRTQPPVTAQPDNRLGYRDYHYNTVATFGVKGMDVIKASASETNLAESGVFTYEPKNGFAYFSGSSDGAIDLTPSNPSADACVCLRVLPQYFGFASC</sequence>
<keyword evidence="3" id="KW-1185">Reference proteome</keyword>
<dbReference type="GO" id="GO:0098978">
    <property type="term" value="C:glutamatergic synapse"/>
    <property type="evidence" value="ECO:0007669"/>
    <property type="project" value="TreeGrafter"/>
</dbReference>
<dbReference type="GO" id="GO:0030424">
    <property type="term" value="C:axon"/>
    <property type="evidence" value="ECO:0007669"/>
    <property type="project" value="TreeGrafter"/>
</dbReference>
<reference evidence="2" key="1">
    <citation type="journal article" date="2023" name="Front. Mar. Sci.">
        <title>A new Merluccius polli reference genome to investigate the effects of global change in West African waters.</title>
        <authorList>
            <person name="Mateo J.L."/>
            <person name="Blanco-Fernandez C."/>
            <person name="Garcia-Vazquez E."/>
            <person name="Machado-Schiaffino G."/>
        </authorList>
    </citation>
    <scope>NUCLEOTIDE SEQUENCE</scope>
    <source>
        <strain evidence="2">C29</strain>
        <tissue evidence="2">Fin</tissue>
    </source>
</reference>
<dbReference type="AlphaFoldDB" id="A0AA47MRK7"/>
<dbReference type="GO" id="GO:0048788">
    <property type="term" value="C:cytoskeleton of presynaptic active zone"/>
    <property type="evidence" value="ECO:0007669"/>
    <property type="project" value="TreeGrafter"/>
</dbReference>
<accession>A0AA47MRK7</accession>
<gene>
    <name evidence="2" type="primary">PCLO_0</name>
    <name evidence="2" type="ORF">N1851_015738</name>
</gene>
<dbReference type="EMBL" id="JAOPHQ010002861">
    <property type="protein sequence ID" value="KAK0145358.1"/>
    <property type="molecule type" value="Genomic_DNA"/>
</dbReference>
<dbReference type="GO" id="GO:0098882">
    <property type="term" value="F:structural constituent of presynaptic active zone"/>
    <property type="evidence" value="ECO:0007669"/>
    <property type="project" value="TreeGrafter"/>
</dbReference>
<dbReference type="PANTHER" id="PTHR14113">
    <property type="entry name" value="PICCOLO/BASSOON"/>
    <property type="match status" value="1"/>
</dbReference>
<dbReference type="GO" id="GO:0035418">
    <property type="term" value="P:protein localization to synapse"/>
    <property type="evidence" value="ECO:0007669"/>
    <property type="project" value="TreeGrafter"/>
</dbReference>
<feature type="compositionally biased region" description="Low complexity" evidence="1">
    <location>
        <begin position="1"/>
        <end position="12"/>
    </location>
</feature>
<evidence type="ECO:0000256" key="1">
    <source>
        <dbReference type="SAM" id="MobiDB-lite"/>
    </source>
</evidence>